<evidence type="ECO:0000256" key="1">
    <source>
        <dbReference type="SAM" id="MobiDB-lite"/>
    </source>
</evidence>
<sequence>MHVSKHMRGAHYFSQYKRRHSPSISNVQVQSADRLTTGCQSAESTPRANQQTGLGPEKLSTSPVPLSRGLGPNPPLRMILKTTIPMAKPVDSKVRLFAFHSPLLKKSFLANEKVTVSRMAKTPSFPLRVP</sequence>
<gene>
    <name evidence="2" type="ORF">DM860_017551</name>
</gene>
<keyword evidence="3" id="KW-1185">Reference proteome</keyword>
<evidence type="ECO:0000313" key="3">
    <source>
        <dbReference type="Proteomes" id="UP000249390"/>
    </source>
</evidence>
<comment type="caution">
    <text evidence="2">The sequence shown here is derived from an EMBL/GenBank/DDBJ whole genome shotgun (WGS) entry which is preliminary data.</text>
</comment>
<dbReference type="AlphaFoldDB" id="A0A328DYJ9"/>
<reference evidence="2 3" key="1">
    <citation type="submission" date="2018-06" db="EMBL/GenBank/DDBJ databases">
        <title>The Genome of Cuscuta australis (Dodder) Provides Insight into the Evolution of Plant Parasitism.</title>
        <authorList>
            <person name="Liu H."/>
        </authorList>
    </citation>
    <scope>NUCLEOTIDE SEQUENCE [LARGE SCALE GENOMIC DNA]</scope>
    <source>
        <strain evidence="3">cv. Yunnan</strain>
        <tissue evidence="2">Vines</tissue>
    </source>
</reference>
<name>A0A328DYJ9_9ASTE</name>
<feature type="region of interest" description="Disordered" evidence="1">
    <location>
        <begin position="1"/>
        <end position="74"/>
    </location>
</feature>
<organism evidence="2 3">
    <name type="scientific">Cuscuta australis</name>
    <dbReference type="NCBI Taxonomy" id="267555"/>
    <lineage>
        <taxon>Eukaryota</taxon>
        <taxon>Viridiplantae</taxon>
        <taxon>Streptophyta</taxon>
        <taxon>Embryophyta</taxon>
        <taxon>Tracheophyta</taxon>
        <taxon>Spermatophyta</taxon>
        <taxon>Magnoliopsida</taxon>
        <taxon>eudicotyledons</taxon>
        <taxon>Gunneridae</taxon>
        <taxon>Pentapetalae</taxon>
        <taxon>asterids</taxon>
        <taxon>lamiids</taxon>
        <taxon>Solanales</taxon>
        <taxon>Convolvulaceae</taxon>
        <taxon>Cuscuteae</taxon>
        <taxon>Cuscuta</taxon>
        <taxon>Cuscuta subgen. Grammica</taxon>
        <taxon>Cuscuta sect. Cleistogrammica</taxon>
    </lineage>
</organism>
<dbReference type="Proteomes" id="UP000249390">
    <property type="component" value="Unassembled WGS sequence"/>
</dbReference>
<proteinExistence type="predicted"/>
<evidence type="ECO:0000313" key="2">
    <source>
        <dbReference type="EMBL" id="RAL49271.1"/>
    </source>
</evidence>
<protein>
    <submittedName>
        <fullName evidence="2">Uncharacterized protein</fullName>
    </submittedName>
</protein>
<accession>A0A328DYJ9</accession>
<feature type="compositionally biased region" description="Polar residues" evidence="1">
    <location>
        <begin position="22"/>
        <end position="64"/>
    </location>
</feature>
<dbReference type="EMBL" id="NQVE01000083">
    <property type="protein sequence ID" value="RAL49271.1"/>
    <property type="molecule type" value="Genomic_DNA"/>
</dbReference>